<evidence type="ECO:0000313" key="3">
    <source>
        <dbReference type="Proteomes" id="UP001595528"/>
    </source>
</evidence>
<feature type="domain" description="LUD" evidence="1">
    <location>
        <begin position="127"/>
        <end position="229"/>
    </location>
</feature>
<dbReference type="InterPro" id="IPR003741">
    <property type="entry name" value="LUD_dom"/>
</dbReference>
<evidence type="ECO:0000259" key="1">
    <source>
        <dbReference type="Pfam" id="PF02589"/>
    </source>
</evidence>
<dbReference type="EMBL" id="JBHRTR010000007">
    <property type="protein sequence ID" value="MFC3226059.1"/>
    <property type="molecule type" value="Genomic_DNA"/>
</dbReference>
<dbReference type="PANTHER" id="PTHR43682:SF1">
    <property type="entry name" value="LACTATE UTILIZATION PROTEIN C"/>
    <property type="match status" value="1"/>
</dbReference>
<accession>A0ABV7KUU8</accession>
<proteinExistence type="predicted"/>
<dbReference type="SUPFAM" id="SSF100950">
    <property type="entry name" value="NagB/RpiA/CoA transferase-like"/>
    <property type="match status" value="1"/>
</dbReference>
<dbReference type="Proteomes" id="UP001595528">
    <property type="component" value="Unassembled WGS sequence"/>
</dbReference>
<gene>
    <name evidence="2" type="ORF">ACFOGJ_02400</name>
</gene>
<dbReference type="Gene3D" id="3.40.50.10420">
    <property type="entry name" value="NagB/RpiA/CoA transferase-like"/>
    <property type="match status" value="1"/>
</dbReference>
<keyword evidence="3" id="KW-1185">Reference proteome</keyword>
<protein>
    <submittedName>
        <fullName evidence="2">Lactate utilization protein C</fullName>
    </submittedName>
</protein>
<evidence type="ECO:0000313" key="2">
    <source>
        <dbReference type="EMBL" id="MFC3226059.1"/>
    </source>
</evidence>
<sequence length="233" mass="24995">MSGARDRILGGLRDSLAARQPGRDREAAAAEVEGRLAARARNLVPARAQLPVAEMRDLFAAKAVAANATVDRVPAAEVPAALMRYLSDRNLPAAVAMSPDLALDPYPWQQAGLLDIARRRAVPEDAVSVTPAFAGIAETGTLMLWSAPERPTSLNFLPETHVVVLRAGDVVPALEDAWTRLRAAQTVTAGDRAFPRTVNLITGPSRTADIEQELILGAHGPRRLHILLVEDED</sequence>
<organism evidence="2 3">
    <name type="scientific">Marinibaculum pumilum</name>
    <dbReference type="NCBI Taxonomy" id="1766165"/>
    <lineage>
        <taxon>Bacteria</taxon>
        <taxon>Pseudomonadati</taxon>
        <taxon>Pseudomonadota</taxon>
        <taxon>Alphaproteobacteria</taxon>
        <taxon>Rhodospirillales</taxon>
        <taxon>Rhodospirillaceae</taxon>
        <taxon>Marinibaculum</taxon>
    </lineage>
</organism>
<reference evidence="3" key="1">
    <citation type="journal article" date="2019" name="Int. J. Syst. Evol. Microbiol.">
        <title>The Global Catalogue of Microorganisms (GCM) 10K type strain sequencing project: providing services to taxonomists for standard genome sequencing and annotation.</title>
        <authorList>
            <consortium name="The Broad Institute Genomics Platform"/>
            <consortium name="The Broad Institute Genome Sequencing Center for Infectious Disease"/>
            <person name="Wu L."/>
            <person name="Ma J."/>
        </authorList>
    </citation>
    <scope>NUCLEOTIDE SEQUENCE [LARGE SCALE GENOMIC DNA]</scope>
    <source>
        <strain evidence="3">KCTC 42964</strain>
    </source>
</reference>
<name>A0ABV7KUU8_9PROT</name>
<dbReference type="RefSeq" id="WP_379897822.1">
    <property type="nucleotide sequence ID" value="NZ_JBHRTR010000007.1"/>
</dbReference>
<comment type="caution">
    <text evidence="2">The sequence shown here is derived from an EMBL/GenBank/DDBJ whole genome shotgun (WGS) entry which is preliminary data.</text>
</comment>
<dbReference type="InterPro" id="IPR024185">
    <property type="entry name" value="FTHF_cligase-like_sf"/>
</dbReference>
<dbReference type="Pfam" id="PF02589">
    <property type="entry name" value="LUD_dom"/>
    <property type="match status" value="1"/>
</dbReference>
<dbReference type="InterPro" id="IPR037171">
    <property type="entry name" value="NagB/RpiA_transferase-like"/>
</dbReference>
<dbReference type="PANTHER" id="PTHR43682">
    <property type="entry name" value="LACTATE UTILIZATION PROTEIN C"/>
    <property type="match status" value="1"/>
</dbReference>